<reference evidence="3 4" key="1">
    <citation type="journal article" date="2024" name="Appl. Environ. Microbiol.">
        <title>Pontiella agarivorans sp. nov., a novel marine anaerobic bacterium capable of degrading macroalgal polysaccharides and fixing nitrogen.</title>
        <authorList>
            <person name="Liu N."/>
            <person name="Kivenson V."/>
            <person name="Peng X."/>
            <person name="Cui Z."/>
            <person name="Lankiewicz T.S."/>
            <person name="Gosselin K.M."/>
            <person name="English C.J."/>
            <person name="Blair E.M."/>
            <person name="O'Malley M.A."/>
            <person name="Valentine D.L."/>
        </authorList>
    </citation>
    <scope>NUCLEOTIDE SEQUENCE [LARGE SCALE GENOMIC DNA]</scope>
    <source>
        <strain evidence="3 4">NLcol2</strain>
    </source>
</reference>
<protein>
    <recommendedName>
        <fullName evidence="5">Tetratricopeptide repeat protein</fullName>
    </recommendedName>
</protein>
<dbReference type="InterPro" id="IPR011990">
    <property type="entry name" value="TPR-like_helical_dom_sf"/>
</dbReference>
<gene>
    <name evidence="3" type="ORF">P9H32_16410</name>
</gene>
<evidence type="ECO:0000256" key="2">
    <source>
        <dbReference type="SAM" id="SignalP"/>
    </source>
</evidence>
<accession>A0ABU5N198</accession>
<dbReference type="EMBL" id="JARVCO010000012">
    <property type="protein sequence ID" value="MDZ8120215.1"/>
    <property type="molecule type" value="Genomic_DNA"/>
</dbReference>
<keyword evidence="4" id="KW-1185">Reference proteome</keyword>
<feature type="compositionally biased region" description="Basic and acidic residues" evidence="1">
    <location>
        <begin position="336"/>
        <end position="361"/>
    </location>
</feature>
<feature type="chain" id="PRO_5047376865" description="Tetratricopeptide repeat protein" evidence="2">
    <location>
        <begin position="19"/>
        <end position="373"/>
    </location>
</feature>
<proteinExistence type="predicted"/>
<feature type="signal peptide" evidence="2">
    <location>
        <begin position="1"/>
        <end position="18"/>
    </location>
</feature>
<dbReference type="RefSeq" id="WP_322609989.1">
    <property type="nucleotide sequence ID" value="NZ_JARVCO010000012.1"/>
</dbReference>
<name>A0ABU5N198_9BACT</name>
<comment type="caution">
    <text evidence="3">The sequence shown here is derived from an EMBL/GenBank/DDBJ whole genome shotgun (WGS) entry which is preliminary data.</text>
</comment>
<evidence type="ECO:0000313" key="4">
    <source>
        <dbReference type="Proteomes" id="UP001290861"/>
    </source>
</evidence>
<evidence type="ECO:0008006" key="5">
    <source>
        <dbReference type="Google" id="ProtNLM"/>
    </source>
</evidence>
<dbReference type="SUPFAM" id="SSF48452">
    <property type="entry name" value="TPR-like"/>
    <property type="match status" value="1"/>
</dbReference>
<organism evidence="3 4">
    <name type="scientific">Pontiella agarivorans</name>
    <dbReference type="NCBI Taxonomy" id="3038953"/>
    <lineage>
        <taxon>Bacteria</taxon>
        <taxon>Pseudomonadati</taxon>
        <taxon>Kiritimatiellota</taxon>
        <taxon>Kiritimatiellia</taxon>
        <taxon>Kiritimatiellales</taxon>
        <taxon>Pontiellaceae</taxon>
        <taxon>Pontiella</taxon>
    </lineage>
</organism>
<evidence type="ECO:0000256" key="1">
    <source>
        <dbReference type="SAM" id="MobiDB-lite"/>
    </source>
</evidence>
<keyword evidence="2" id="KW-0732">Signal</keyword>
<dbReference type="Proteomes" id="UP001290861">
    <property type="component" value="Unassembled WGS sequence"/>
</dbReference>
<feature type="region of interest" description="Disordered" evidence="1">
    <location>
        <begin position="336"/>
        <end position="373"/>
    </location>
</feature>
<sequence length="373" mass="40760">MKRVFLSLVVLGAVAATAQQKQVEGPAGTPALLETANGKKAKVTLQKMEAGNLTFVAGSRSMTVPGDKISSLTFSMGKEDFDFYREQQVISDEQVSEVFKQEHISTADKLDLIFKMVLKNIEQSYNDGDFQKVIDATSSVMEKYIQYMPIKNNMRTPFVLTYNSYKSLGDYANATRYAEILAAMDNDEMKLMGQVGLAQIALDQGNVSAAEKIKGELPEDAVAADLYLKAAIQRAKGEQKDAIITVTQIIEEFPNDVEILPASELLVAYCYLDMTGTNSVISTNSAMNTARQVKNMYAGTAVAVNAEKLWAELGGREIEAEEQALKAEMEAAKVAAEEAAKKRKAEQKARREAEKAAKKADAANTDVSETTDN</sequence>
<evidence type="ECO:0000313" key="3">
    <source>
        <dbReference type="EMBL" id="MDZ8120215.1"/>
    </source>
</evidence>